<feature type="transmembrane region" description="Helical" evidence="2">
    <location>
        <begin position="33"/>
        <end position="51"/>
    </location>
</feature>
<dbReference type="Pfam" id="PF00122">
    <property type="entry name" value="E1-E2_ATPase"/>
    <property type="match status" value="1"/>
</dbReference>
<sequence length="271" mass="28634">MLMMVSSGLSRYEAQKAQQTVTPRPNTINKASLFLPLLIMTAGVSGLISVITRNWLLTVVIGVLLSMMMAVIVYLLTAATRHQGDPKQTVLVVREGLVRQVSANDLVVGDVLMLTTGENLPVDVALAPDAHVSLPSDLAGLLALIGRQVPAGVGIAGAVMATDAQATVTAVLRDGLVDHAFAQLNGKTENHAPASLVTSAAVGFVLALKQIFRVSGIAVSLLASELLRSKQVNRAQQVRLHADLAQHATLVGAMKHHSKTSDFRHNQDPVS</sequence>
<comment type="subcellular location">
    <subcellularLocation>
        <location evidence="1">Membrane</location>
        <topology evidence="1">Multi-pass membrane protein</topology>
    </subcellularLocation>
</comment>
<name>A0A0C9NXW8_LACPA</name>
<dbReference type="AlphaFoldDB" id="A0A0C9NXW8"/>
<dbReference type="Gene3D" id="2.70.150.10">
    <property type="entry name" value="Calcium-transporting ATPase, cytoplasmic transduction domain A"/>
    <property type="match status" value="1"/>
</dbReference>
<evidence type="ECO:0000313" key="5">
    <source>
        <dbReference type="Proteomes" id="UP000032552"/>
    </source>
</evidence>
<proteinExistence type="predicted"/>
<feature type="transmembrane region" description="Helical" evidence="2">
    <location>
        <begin position="57"/>
        <end position="77"/>
    </location>
</feature>
<keyword evidence="2" id="KW-0472">Membrane</keyword>
<evidence type="ECO:0000259" key="3">
    <source>
        <dbReference type="Pfam" id="PF00122"/>
    </source>
</evidence>
<protein>
    <recommendedName>
        <fullName evidence="3">P-type ATPase A domain-containing protein</fullName>
    </recommendedName>
</protein>
<feature type="domain" description="P-type ATPase A" evidence="3">
    <location>
        <begin position="88"/>
        <end position="126"/>
    </location>
</feature>
<evidence type="ECO:0000256" key="1">
    <source>
        <dbReference type="ARBA" id="ARBA00004141"/>
    </source>
</evidence>
<dbReference type="RefSeq" id="WP_016384334.1">
    <property type="nucleotide sequence ID" value="NZ_BAYM01000088.1"/>
</dbReference>
<reference evidence="5" key="1">
    <citation type="submission" date="2014-05" db="EMBL/GenBank/DDBJ databases">
        <title>Whole genome sequencing of Lactobacillus casei NRIC0644.</title>
        <authorList>
            <person name="Atarashi H."/>
            <person name="Yoshida Y."/>
            <person name="Fujimura S."/>
            <person name="Tanaka N."/>
            <person name="Shiwa Y."/>
            <person name="Yoshikawa H."/>
            <person name="Okada S."/>
            <person name="Nakagawa J."/>
        </authorList>
    </citation>
    <scope>NUCLEOTIDE SEQUENCE [LARGE SCALE GENOMIC DNA]</scope>
    <source>
        <strain evidence="5">NRIC0644</strain>
    </source>
</reference>
<evidence type="ECO:0000256" key="2">
    <source>
        <dbReference type="SAM" id="Phobius"/>
    </source>
</evidence>
<evidence type="ECO:0000313" key="4">
    <source>
        <dbReference type="EMBL" id="GAN36795.1"/>
    </source>
</evidence>
<comment type="caution">
    <text evidence="4">The sequence shown here is derived from an EMBL/GenBank/DDBJ whole genome shotgun (WGS) entry which is preliminary data.</text>
</comment>
<dbReference type="Proteomes" id="UP000032552">
    <property type="component" value="Unassembled WGS sequence"/>
</dbReference>
<dbReference type="InterPro" id="IPR059000">
    <property type="entry name" value="ATPase_P-type_domA"/>
</dbReference>
<dbReference type="EMBL" id="BAYM01000088">
    <property type="protein sequence ID" value="GAN36795.1"/>
    <property type="molecule type" value="Genomic_DNA"/>
</dbReference>
<keyword evidence="2" id="KW-1133">Transmembrane helix</keyword>
<dbReference type="SUPFAM" id="SSF81653">
    <property type="entry name" value="Calcium ATPase, transduction domain A"/>
    <property type="match status" value="1"/>
</dbReference>
<dbReference type="InterPro" id="IPR008250">
    <property type="entry name" value="ATPase_P-typ_transduc_dom_A_sf"/>
</dbReference>
<gene>
    <name evidence="4" type="ORF">LC0644_1384</name>
</gene>
<keyword evidence="2" id="KW-0812">Transmembrane</keyword>
<organism evidence="4 5">
    <name type="scientific">Lacticaseibacillus paracasei NRIC 0644</name>
    <dbReference type="NCBI Taxonomy" id="1435038"/>
    <lineage>
        <taxon>Bacteria</taxon>
        <taxon>Bacillati</taxon>
        <taxon>Bacillota</taxon>
        <taxon>Bacilli</taxon>
        <taxon>Lactobacillales</taxon>
        <taxon>Lactobacillaceae</taxon>
        <taxon>Lacticaseibacillus</taxon>
    </lineage>
</organism>
<accession>A0A0C9NXW8</accession>